<dbReference type="EMBL" id="JABWCV010000031">
    <property type="protein sequence ID" value="NVF16258.1"/>
    <property type="molecule type" value="Genomic_DNA"/>
</dbReference>
<name>A0A7Y6VA54_9GAMM</name>
<feature type="region of interest" description="Disordered" evidence="1">
    <location>
        <begin position="129"/>
        <end position="149"/>
    </location>
</feature>
<accession>A0A7Y6VA54</accession>
<comment type="caution">
    <text evidence="2">The sequence shown here is derived from an EMBL/GenBank/DDBJ whole genome shotgun (WGS) entry which is preliminary data.</text>
</comment>
<dbReference type="Proteomes" id="UP000589984">
    <property type="component" value="Unassembled WGS sequence"/>
</dbReference>
<evidence type="ECO:0000256" key="1">
    <source>
        <dbReference type="SAM" id="MobiDB-lite"/>
    </source>
</evidence>
<dbReference type="RefSeq" id="WP_176304840.1">
    <property type="nucleotide sequence ID" value="NZ_JABWCV010000031.1"/>
</dbReference>
<organism evidence="2 3">
    <name type="scientific">Vreelandella maris</name>
    <dbReference type="NCBI Taxonomy" id="2729617"/>
    <lineage>
        <taxon>Bacteria</taxon>
        <taxon>Pseudomonadati</taxon>
        <taxon>Pseudomonadota</taxon>
        <taxon>Gammaproteobacteria</taxon>
        <taxon>Oceanospirillales</taxon>
        <taxon>Halomonadaceae</taxon>
        <taxon>Vreelandella</taxon>
    </lineage>
</organism>
<sequence>MRTYSDAHLEHYADRFIALRMARHGVNLAQYLINPAQFERLALEPEPLLPAQEAAVLRIWQRWDTGLAEVNEQADQPSEDNDIETQADGWNWRDLIQQWRDEVAQSEREVCQLSQRNGAAFEPMRHHRHNRGMNRGASNFVRKQARKGA</sequence>
<keyword evidence="3" id="KW-1185">Reference proteome</keyword>
<protein>
    <submittedName>
        <fullName evidence="2">Uncharacterized protein</fullName>
    </submittedName>
</protein>
<proteinExistence type="predicted"/>
<gene>
    <name evidence="2" type="ORF">HUO07_19125</name>
</gene>
<evidence type="ECO:0000313" key="3">
    <source>
        <dbReference type="Proteomes" id="UP000589984"/>
    </source>
</evidence>
<reference evidence="2 3" key="1">
    <citation type="submission" date="2020-06" db="EMBL/GenBank/DDBJ databases">
        <title>Halomonas sp. QX-1 draft genome sequence.</title>
        <authorList>
            <person name="Qiu X."/>
        </authorList>
    </citation>
    <scope>NUCLEOTIDE SEQUENCE [LARGE SCALE GENOMIC DNA]</scope>
    <source>
        <strain evidence="2 3">QX-1</strain>
    </source>
</reference>
<dbReference type="AlphaFoldDB" id="A0A7Y6VA54"/>
<evidence type="ECO:0000313" key="2">
    <source>
        <dbReference type="EMBL" id="NVF16258.1"/>
    </source>
</evidence>